<dbReference type="Proteomes" id="UP000663836">
    <property type="component" value="Unassembled WGS sequence"/>
</dbReference>
<dbReference type="InterPro" id="IPR036249">
    <property type="entry name" value="Thioredoxin-like_sf"/>
</dbReference>
<dbReference type="InterPro" id="IPR004045">
    <property type="entry name" value="Glutathione_S-Trfase_N"/>
</dbReference>
<proteinExistence type="predicted"/>
<dbReference type="AlphaFoldDB" id="A0A819PYD7"/>
<gene>
    <name evidence="4" type="ORF">JBS370_LOCUS27513</name>
</gene>
<reference evidence="4" key="1">
    <citation type="submission" date="2021-02" db="EMBL/GenBank/DDBJ databases">
        <authorList>
            <person name="Nowell W R."/>
        </authorList>
    </citation>
    <scope>NUCLEOTIDE SEQUENCE</scope>
</reference>
<dbReference type="Pfam" id="PF14529">
    <property type="entry name" value="Exo_endo_phos_2"/>
    <property type="match status" value="1"/>
</dbReference>
<feature type="region of interest" description="Disordered" evidence="2">
    <location>
        <begin position="31"/>
        <end position="59"/>
    </location>
</feature>
<dbReference type="Gene3D" id="1.20.1050.130">
    <property type="match status" value="1"/>
</dbReference>
<feature type="domain" description="GST N-terminal" evidence="3">
    <location>
        <begin position="759"/>
        <end position="850"/>
    </location>
</feature>
<keyword evidence="1" id="KW-0175">Coiled coil</keyword>
<dbReference type="PANTHER" id="PTHR11571">
    <property type="entry name" value="GLUTATHIONE S-TRANSFERASE"/>
    <property type="match status" value="1"/>
</dbReference>
<evidence type="ECO:0000256" key="1">
    <source>
        <dbReference type="SAM" id="Coils"/>
    </source>
</evidence>
<accession>A0A819PYD7</accession>
<name>A0A819PYD7_9BILA</name>
<dbReference type="PROSITE" id="PS50404">
    <property type="entry name" value="GST_NTER"/>
    <property type="match status" value="1"/>
</dbReference>
<dbReference type="Gene3D" id="3.60.10.10">
    <property type="entry name" value="Endonuclease/exonuclease/phosphatase"/>
    <property type="match status" value="1"/>
</dbReference>
<dbReference type="GO" id="GO:0004364">
    <property type="term" value="F:glutathione transferase activity"/>
    <property type="evidence" value="ECO:0007669"/>
    <property type="project" value="TreeGrafter"/>
</dbReference>
<dbReference type="SUPFAM" id="SSF52833">
    <property type="entry name" value="Thioredoxin-like"/>
    <property type="match status" value="1"/>
</dbReference>
<evidence type="ECO:0000256" key="2">
    <source>
        <dbReference type="SAM" id="MobiDB-lite"/>
    </source>
</evidence>
<organism evidence="4 5">
    <name type="scientific">Rotaria sordida</name>
    <dbReference type="NCBI Taxonomy" id="392033"/>
    <lineage>
        <taxon>Eukaryota</taxon>
        <taxon>Metazoa</taxon>
        <taxon>Spiralia</taxon>
        <taxon>Gnathifera</taxon>
        <taxon>Rotifera</taxon>
        <taxon>Eurotatoria</taxon>
        <taxon>Bdelloidea</taxon>
        <taxon>Philodinida</taxon>
        <taxon>Philodinidae</taxon>
        <taxon>Rotaria</taxon>
    </lineage>
</organism>
<dbReference type="EMBL" id="CAJOBD010005192">
    <property type="protein sequence ID" value="CAF4022886.1"/>
    <property type="molecule type" value="Genomic_DNA"/>
</dbReference>
<evidence type="ECO:0000313" key="4">
    <source>
        <dbReference type="EMBL" id="CAF4022886.1"/>
    </source>
</evidence>
<protein>
    <recommendedName>
        <fullName evidence="3">GST N-terminal domain-containing protein</fullName>
    </recommendedName>
</protein>
<dbReference type="InterPro" id="IPR005135">
    <property type="entry name" value="Endo/exonuclease/phosphatase"/>
</dbReference>
<dbReference type="InterPro" id="IPR050213">
    <property type="entry name" value="GST_superfamily"/>
</dbReference>
<comment type="caution">
    <text evidence="4">The sequence shown here is derived from an EMBL/GenBank/DDBJ whole genome shotgun (WGS) entry which is preliminary data.</text>
</comment>
<dbReference type="InterPro" id="IPR036691">
    <property type="entry name" value="Endo/exonu/phosph_ase_sf"/>
</dbReference>
<evidence type="ECO:0000259" key="3">
    <source>
        <dbReference type="PROSITE" id="PS50404"/>
    </source>
</evidence>
<evidence type="ECO:0000313" key="5">
    <source>
        <dbReference type="Proteomes" id="UP000663836"/>
    </source>
</evidence>
<feature type="coiled-coil region" evidence="1">
    <location>
        <begin position="280"/>
        <end position="318"/>
    </location>
</feature>
<sequence>MATKRQVSNSEDENDLHSLTTQNEDICLIKLNQNDQTPGGTKRRKKNVSGVHESSSQRSLIFIGKERTQKENSLGDVERQNKLNQQAKQNDEINVNCYDQEISLHALHYAVEQQLPPIKINRDPKINNHSQGVLLIKQLFLHIEKDFRQGNKMYKHSLGFEYWFVDKQGNLVCYTREPELYVYLCDIAHYPSLLLSINISPEIPKHLPPQYSVLLKPVSNSISYNDILDDIKSIYPSLFKLEEMNGTRKEQSRHIRMDLKDKHQYDKIINEGVLTIHGQLIEVLDEIKKTNSECERLKMEMEKKDAEVKEKLEQQNRHFQQILVVATQLIHQQANMLEQFTKAVNETLSVVQQVINNNDGLKNGGQKEVISSLINTCQSLIHHFNTSHQQQNLQNIQILPLIMNNRLEEVCMSQNMVIHNEIQLTPNPILLGVVYIPPGSLSPFHLFTQCFNKPVFIFGDFNAKHISWNCMSNNVSGNHLVSWLEQTGNEMIFPSKPTSRRSDAVIDFGITHDANGWNCETLDEGTSDHYPVFFQSPYSFSTKDLFLAARASYLQERNKLRLEWMREGQNIWKFAQPHFHTYTPAFRGLSLSTGKERDPQIVVNTLGDFYDTHFSEPNFDPSNACHRRYLAVYTQIAYTPNIPLEQITYEDVIKEWKKFLPKKATDKLEERARIVLKQLEEFAENTILPINIAKTKAILVHNVVVPKYPKLAYKSQPIEYVRKFKYLGIIITTKLGWGLYISEKMKNNKTMSTKVTSTIKLRLHYWNCRGCVQAVRYMLEDIAYTHKNVDYKEDFELLEKSAESWIIHKTDETISGPFHSLPVLHWNDIHIFSQTLTIGQLLARKFDLYGKLTSSIDDEDLLHSYIDGVVSCAYIDVISGVLQCIQIRIDFIDEKNPMNLLVKKISNDLKALNNLLKKSSTSFYYDQLEPTIADYFVFEAFTLARDYCHKLLPNEKDCQALIKLEQIMKERSALANYFHKDLLFKCFTRSSKESEYIATLAAIKK</sequence>
<dbReference type="GO" id="GO:0006749">
    <property type="term" value="P:glutathione metabolic process"/>
    <property type="evidence" value="ECO:0007669"/>
    <property type="project" value="TreeGrafter"/>
</dbReference>
<dbReference type="SUPFAM" id="SSF56219">
    <property type="entry name" value="DNase I-like"/>
    <property type="match status" value="1"/>
</dbReference>